<dbReference type="AlphaFoldDB" id="V6LDL0"/>
<dbReference type="EMBL" id="KI546167">
    <property type="protein sequence ID" value="EST41756.1"/>
    <property type="molecule type" value="Genomic_DNA"/>
</dbReference>
<dbReference type="VEuPathDB" id="GiardiaDB:SS50377_25367"/>
<keyword evidence="1" id="KW-0812">Transmembrane</keyword>
<reference evidence="2 3" key="1">
    <citation type="journal article" date="2014" name="PLoS Genet.">
        <title>The Genome of Spironucleus salmonicida Highlights a Fish Pathogen Adapted to Fluctuating Environments.</title>
        <authorList>
            <person name="Xu F."/>
            <person name="Jerlstrom-Hultqvist J."/>
            <person name="Einarsson E."/>
            <person name="Astvaldsson A."/>
            <person name="Svard S.G."/>
            <person name="Andersson J.O."/>
        </authorList>
    </citation>
    <scope>NUCLEOTIDE SEQUENCE</scope>
    <source>
        <strain evidence="3">ATCC 50377</strain>
    </source>
</reference>
<name>V6LDL0_9EUKA</name>
<reference evidence="3" key="2">
    <citation type="submission" date="2020-12" db="EMBL/GenBank/DDBJ databases">
        <title>New Spironucleus salmonicida genome in near-complete chromosomes.</title>
        <authorList>
            <person name="Xu F."/>
            <person name="Kurt Z."/>
            <person name="Jimenez-Gonzalez A."/>
            <person name="Astvaldsson A."/>
            <person name="Andersson J.O."/>
            <person name="Svard S.G."/>
        </authorList>
    </citation>
    <scope>NUCLEOTIDE SEQUENCE</scope>
    <source>
        <strain evidence="3">ATCC 50377</strain>
    </source>
</reference>
<keyword evidence="1" id="KW-1133">Transmembrane helix</keyword>
<organism evidence="2">
    <name type="scientific">Spironucleus salmonicida</name>
    <dbReference type="NCBI Taxonomy" id="348837"/>
    <lineage>
        <taxon>Eukaryota</taxon>
        <taxon>Metamonada</taxon>
        <taxon>Diplomonadida</taxon>
        <taxon>Hexamitidae</taxon>
        <taxon>Hexamitinae</taxon>
        <taxon>Spironucleus</taxon>
    </lineage>
</organism>
<protein>
    <recommendedName>
        <fullName evidence="5">Transmembrane protein</fullName>
    </recommendedName>
</protein>
<proteinExistence type="predicted"/>
<keyword evidence="4" id="KW-1185">Reference proteome</keyword>
<accession>V6LDL0</accession>
<dbReference type="EMBL" id="AUWU02000005">
    <property type="protein sequence ID" value="KAH0573247.1"/>
    <property type="molecule type" value="Genomic_DNA"/>
</dbReference>
<evidence type="ECO:0008006" key="5">
    <source>
        <dbReference type="Google" id="ProtNLM"/>
    </source>
</evidence>
<gene>
    <name evidence="2" type="ORF">SS50377_18589</name>
    <name evidence="3" type="ORF">SS50377_25367</name>
</gene>
<evidence type="ECO:0000313" key="4">
    <source>
        <dbReference type="Proteomes" id="UP000018208"/>
    </source>
</evidence>
<dbReference type="Proteomes" id="UP000018208">
    <property type="component" value="Unassembled WGS sequence"/>
</dbReference>
<sequence>MLLQVIAFTCYQSTGDAILQNQTNDASIKLLINHAQNDKDHEICHAMVYSSATLTLIVGLFQFSGQFQFDDTDLMLNLKKVNEFDIVDLQSFTLATYQVSFDDSDLIFEDSISQLYWKAYDDENCFIDAFFIYETEKEFGVKFISNPVCVPNGTGDITLILYLNGVIILQETMPVVGFDFASISYFFKTCTDEDFSCKMISLNIGQDLVANGELTFIIPQAFTIQADDFDEKDGTTISVPVDIIVPKIYNKKFSARLTPEADCYEYLNIELMKYQFIIYGTQGLQTECNDKLLDNLAPGGSLAIQIIINSDQKIFSIEKRYESLDFTNSRFFIVCDEECRDEMDYYHHQDNLELQVGFIIYTQQNTYRGAIRYPANFSKNQYIDGNIQVFDSMVLIKLYQSYYNYKETQSIREVYLRTYSTVVNFDKRNPDFSFTVTILFPNDQDEYYFTVDHTFFKKAIINDYIVSLEVGDQIFIASTNSIQMQRDDFLLLYIVPVIVGVSVSCYCLTIYLLKRNNDVD</sequence>
<evidence type="ECO:0000313" key="3">
    <source>
        <dbReference type="EMBL" id="KAH0573247.1"/>
    </source>
</evidence>
<evidence type="ECO:0000313" key="2">
    <source>
        <dbReference type="EMBL" id="EST41756.1"/>
    </source>
</evidence>
<evidence type="ECO:0000256" key="1">
    <source>
        <dbReference type="SAM" id="Phobius"/>
    </source>
</evidence>
<feature type="transmembrane region" description="Helical" evidence="1">
    <location>
        <begin position="490"/>
        <end position="513"/>
    </location>
</feature>
<keyword evidence="1" id="KW-0472">Membrane</keyword>